<dbReference type="GO" id="GO:0019748">
    <property type="term" value="P:secondary metabolic process"/>
    <property type="evidence" value="ECO:0007669"/>
    <property type="project" value="TreeGrafter"/>
</dbReference>
<dbReference type="EMBL" id="FOCO01000067">
    <property type="protein sequence ID" value="SEO23134.1"/>
    <property type="molecule type" value="Genomic_DNA"/>
</dbReference>
<dbReference type="PANTHER" id="PTHR21240:SF28">
    <property type="entry name" value="ISO-OROTATE DECARBOXYLASE (EUROFUNG)"/>
    <property type="match status" value="1"/>
</dbReference>
<dbReference type="InterPro" id="IPR006680">
    <property type="entry name" value="Amidohydro-rel"/>
</dbReference>
<evidence type="ECO:0000259" key="2">
    <source>
        <dbReference type="Pfam" id="PF04909"/>
    </source>
</evidence>
<dbReference type="Proteomes" id="UP000183002">
    <property type="component" value="Unassembled WGS sequence"/>
</dbReference>
<dbReference type="InterPro" id="IPR032465">
    <property type="entry name" value="ACMSD"/>
</dbReference>
<organism evidence="3 4">
    <name type="scientific">Pseudorhodobacter antarcticus</name>
    <dbReference type="NCBI Taxonomy" id="1077947"/>
    <lineage>
        <taxon>Bacteria</taxon>
        <taxon>Pseudomonadati</taxon>
        <taxon>Pseudomonadota</taxon>
        <taxon>Alphaproteobacteria</taxon>
        <taxon>Rhodobacterales</taxon>
        <taxon>Paracoccaceae</taxon>
        <taxon>Pseudorhodobacter</taxon>
    </lineage>
</organism>
<dbReference type="Gene3D" id="3.20.20.140">
    <property type="entry name" value="Metal-dependent hydrolases"/>
    <property type="match status" value="1"/>
</dbReference>
<dbReference type="InterPro" id="IPR032466">
    <property type="entry name" value="Metal_Hydrolase"/>
</dbReference>
<reference evidence="3 4" key="1">
    <citation type="submission" date="2016-10" db="EMBL/GenBank/DDBJ databases">
        <authorList>
            <person name="de Groot N.N."/>
        </authorList>
    </citation>
    <scope>NUCLEOTIDE SEQUENCE [LARGE SCALE GENOMIC DNA]</scope>
    <source>
        <strain evidence="3 4">CGMCC 1.10836</strain>
    </source>
</reference>
<dbReference type="RefSeq" id="WP_082224730.1">
    <property type="nucleotide sequence ID" value="NZ_FOCO01000067.1"/>
</dbReference>
<dbReference type="PANTHER" id="PTHR21240">
    <property type="entry name" value="2-AMINO-3-CARBOXYLMUCONATE-6-SEMIALDEHYDE DECARBOXYLASE"/>
    <property type="match status" value="1"/>
</dbReference>
<evidence type="ECO:0000313" key="3">
    <source>
        <dbReference type="EMBL" id="SEO23134.1"/>
    </source>
</evidence>
<gene>
    <name evidence="3" type="ORF">SAMN05216227_10676</name>
</gene>
<dbReference type="GO" id="GO:0016787">
    <property type="term" value="F:hydrolase activity"/>
    <property type="evidence" value="ECO:0007669"/>
    <property type="project" value="UniProtKB-KW"/>
</dbReference>
<keyword evidence="4" id="KW-1185">Reference proteome</keyword>
<feature type="domain" description="Amidohydrolase-related" evidence="2">
    <location>
        <begin position="6"/>
        <end position="323"/>
    </location>
</feature>
<accession>A0A1H8N0P2</accession>
<proteinExistence type="predicted"/>
<evidence type="ECO:0000256" key="1">
    <source>
        <dbReference type="ARBA" id="ARBA00023239"/>
    </source>
</evidence>
<sequence>MASLRIDMHSHYYGGALPDMLRARTGFPRLHRRADGQDAMVAMNGEFPFSPAYHDPAVGLAQMDDCGITHRMITFPGALGVDLLPVAAAPAISAFNAHLADLGRSSAGRLIGLAGLPLADSDLAVREVAHSRAMGLPGIILPGNYFLTEAAAAPLRPVLAEASRLGALVMIHPGLLVGQQPPVLPQDHPQYRISALDLQNQIAQTALTVILSDMLDTYPGIRFQIVNLGGTLPFIFERLESIARHRNPDAPFPSHRLRALWYDCASLGPRALEAAVALLGADRIMLGSDYPIFKENPVAVVAAANLTPVQRQQILGQTAANLLAGLGVQGLVV</sequence>
<keyword evidence="1" id="KW-0456">Lyase</keyword>
<dbReference type="OrthoDB" id="149172at2"/>
<dbReference type="STRING" id="1077947.SAMN05216227_10676"/>
<dbReference type="Pfam" id="PF04909">
    <property type="entry name" value="Amidohydro_2"/>
    <property type="match status" value="1"/>
</dbReference>
<name>A0A1H8N0P2_9RHOB</name>
<keyword evidence="3" id="KW-0378">Hydrolase</keyword>
<evidence type="ECO:0000313" key="4">
    <source>
        <dbReference type="Proteomes" id="UP000183002"/>
    </source>
</evidence>
<dbReference type="GO" id="GO:0016831">
    <property type="term" value="F:carboxy-lyase activity"/>
    <property type="evidence" value="ECO:0007669"/>
    <property type="project" value="InterPro"/>
</dbReference>
<dbReference type="AlphaFoldDB" id="A0A1H8N0P2"/>
<dbReference type="GO" id="GO:0005737">
    <property type="term" value="C:cytoplasm"/>
    <property type="evidence" value="ECO:0007669"/>
    <property type="project" value="TreeGrafter"/>
</dbReference>
<dbReference type="SUPFAM" id="SSF51556">
    <property type="entry name" value="Metallo-dependent hydrolases"/>
    <property type="match status" value="1"/>
</dbReference>
<protein>
    <submittedName>
        <fullName evidence="3">Predicted metal-dependent hydrolase, TIM-barrel fold</fullName>
    </submittedName>
</protein>